<evidence type="ECO:0000256" key="3">
    <source>
        <dbReference type="ARBA" id="ARBA00022741"/>
    </source>
</evidence>
<comment type="caution">
    <text evidence="9">The sequence shown here is derived from an EMBL/GenBank/DDBJ whole genome shotgun (WGS) entry which is preliminary data.</text>
</comment>
<name>A0ABP0CB89_9PEZI</name>
<dbReference type="InterPro" id="IPR027417">
    <property type="entry name" value="P-loop_NTPase"/>
</dbReference>
<dbReference type="InterPro" id="IPR041569">
    <property type="entry name" value="AAA_lid_3"/>
</dbReference>
<dbReference type="Gene3D" id="2.40.40.20">
    <property type="match status" value="1"/>
</dbReference>
<dbReference type="SUPFAM" id="SSF50692">
    <property type="entry name" value="ADC-like"/>
    <property type="match status" value="1"/>
</dbReference>
<dbReference type="SUPFAM" id="SSF54585">
    <property type="entry name" value="Cdc48 domain 2-like"/>
    <property type="match status" value="1"/>
</dbReference>
<protein>
    <recommendedName>
        <fullName evidence="6">Vesicular-fusion protein SEC18</fullName>
    </recommendedName>
</protein>
<keyword evidence="2 6" id="KW-0813">Transport</keyword>
<dbReference type="InterPro" id="IPR029067">
    <property type="entry name" value="CDC48_domain_2-like_sf"/>
</dbReference>
<organism evidence="9 10">
    <name type="scientific">Sporothrix curviconia</name>
    <dbReference type="NCBI Taxonomy" id="1260050"/>
    <lineage>
        <taxon>Eukaryota</taxon>
        <taxon>Fungi</taxon>
        <taxon>Dikarya</taxon>
        <taxon>Ascomycota</taxon>
        <taxon>Pezizomycotina</taxon>
        <taxon>Sordariomycetes</taxon>
        <taxon>Sordariomycetidae</taxon>
        <taxon>Ophiostomatales</taxon>
        <taxon>Ophiostomataceae</taxon>
        <taxon>Sporothrix</taxon>
    </lineage>
</organism>
<dbReference type="SUPFAM" id="SSF52540">
    <property type="entry name" value="P-loop containing nucleoside triphosphate hydrolases"/>
    <property type="match status" value="2"/>
</dbReference>
<dbReference type="PROSITE" id="PS00674">
    <property type="entry name" value="AAA"/>
    <property type="match status" value="1"/>
</dbReference>
<dbReference type="Gene3D" id="1.10.8.60">
    <property type="match status" value="1"/>
</dbReference>
<evidence type="ECO:0000256" key="6">
    <source>
        <dbReference type="RuleBase" id="RU367045"/>
    </source>
</evidence>
<dbReference type="InterPro" id="IPR009010">
    <property type="entry name" value="Asp_de-COase-like_dom_sf"/>
</dbReference>
<dbReference type="InterPro" id="IPR039812">
    <property type="entry name" value="Vesicle-fus_ATPase"/>
</dbReference>
<dbReference type="PANTHER" id="PTHR23078:SF3">
    <property type="entry name" value="VESICLE-FUSING ATPASE"/>
    <property type="match status" value="1"/>
</dbReference>
<feature type="region of interest" description="Disordered" evidence="7">
    <location>
        <begin position="1"/>
        <end position="73"/>
    </location>
</feature>
<keyword evidence="6" id="KW-0931">ER-Golgi transport</keyword>
<evidence type="ECO:0000313" key="9">
    <source>
        <dbReference type="EMBL" id="CAK7229327.1"/>
    </source>
</evidence>
<dbReference type="Pfam" id="PF00004">
    <property type="entry name" value="AAA"/>
    <property type="match status" value="2"/>
</dbReference>
<evidence type="ECO:0000256" key="2">
    <source>
        <dbReference type="ARBA" id="ARBA00022448"/>
    </source>
</evidence>
<dbReference type="InterPro" id="IPR003960">
    <property type="entry name" value="ATPase_AAA_CS"/>
</dbReference>
<evidence type="ECO:0000259" key="8">
    <source>
        <dbReference type="SMART" id="SM00382"/>
    </source>
</evidence>
<gene>
    <name evidence="9" type="primary">SEC18</name>
    <name evidence="9" type="ORF">SCUCBS95973_007183</name>
</gene>
<dbReference type="Pfam" id="PF17862">
    <property type="entry name" value="AAA_lid_3"/>
    <property type="match status" value="1"/>
</dbReference>
<feature type="domain" description="AAA+ ATPase" evidence="8">
    <location>
        <begin position="334"/>
        <end position="482"/>
    </location>
</feature>
<comment type="similarity">
    <text evidence="1 6">Belongs to the AAA ATPase family.</text>
</comment>
<dbReference type="EMBL" id="CAWUHB010000048">
    <property type="protein sequence ID" value="CAK7229327.1"/>
    <property type="molecule type" value="Genomic_DNA"/>
</dbReference>
<dbReference type="InterPro" id="IPR003593">
    <property type="entry name" value="AAA+_ATPase"/>
</dbReference>
<dbReference type="Gene3D" id="3.40.50.300">
    <property type="entry name" value="P-loop containing nucleotide triphosphate hydrolases"/>
    <property type="match status" value="2"/>
</dbReference>
<comment type="subcellular location">
    <subcellularLocation>
        <location evidence="6">Cytoplasm</location>
    </subcellularLocation>
</comment>
<dbReference type="PANTHER" id="PTHR23078">
    <property type="entry name" value="VESICULAR-FUSION PROTEIN NSF"/>
    <property type="match status" value="1"/>
</dbReference>
<comment type="function">
    <text evidence="6">Required for vesicle-mediated transport. Catalyzes the fusion of transport vesicles within the Golgi cisternae. Is also required for transport from the endoplasmic reticulum to the Golgi stack. Seems to function as a fusion protein required for the delivery of cargo proteins to all compartments of the Golgi stack independent of vesicle origin.</text>
</comment>
<dbReference type="Proteomes" id="UP001642405">
    <property type="component" value="Unassembled WGS sequence"/>
</dbReference>
<evidence type="ECO:0000256" key="1">
    <source>
        <dbReference type="ARBA" id="ARBA00006914"/>
    </source>
</evidence>
<dbReference type="SMART" id="SM00382">
    <property type="entry name" value="AAA"/>
    <property type="match status" value="2"/>
</dbReference>
<keyword evidence="6 9" id="KW-0378">Hydrolase</keyword>
<dbReference type="GO" id="GO:0016787">
    <property type="term" value="F:hydrolase activity"/>
    <property type="evidence" value="ECO:0007669"/>
    <property type="project" value="UniProtKB-KW"/>
</dbReference>
<keyword evidence="10" id="KW-1185">Reference proteome</keyword>
<keyword evidence="3 6" id="KW-0547">Nucleotide-binding</keyword>
<dbReference type="Gene3D" id="3.10.330.10">
    <property type="match status" value="1"/>
</dbReference>
<dbReference type="InterPro" id="IPR003959">
    <property type="entry name" value="ATPase_AAA_core"/>
</dbReference>
<keyword evidence="6" id="KW-0963">Cytoplasm</keyword>
<keyword evidence="5 6" id="KW-0653">Protein transport</keyword>
<evidence type="ECO:0000256" key="7">
    <source>
        <dbReference type="SAM" id="MobiDB-lite"/>
    </source>
</evidence>
<reference evidence="9 10" key="1">
    <citation type="submission" date="2024-01" db="EMBL/GenBank/DDBJ databases">
        <authorList>
            <person name="Allen C."/>
            <person name="Tagirdzhanova G."/>
        </authorList>
    </citation>
    <scope>NUCLEOTIDE SEQUENCE [LARGE SCALE GENOMIC DNA]</scope>
</reference>
<evidence type="ECO:0000313" key="10">
    <source>
        <dbReference type="Proteomes" id="UP001642405"/>
    </source>
</evidence>
<sequence length="826" mass="89715">MDQRNALFGGRGLPRRPDAQGPPSRQFDRGPAPASPAGGPGYSRTGQQQGSAPPPPYGGYNDNARQAGPPRQHGVPLRLAKVEDKTLQQQYIFMDICAVSPYDFPPSRDGNDIYLRISHRQSSGDYVVTARPTPGFPSGCISFSDPQRSWMRVGLMDEVVADVYAPFATKSGTEGYLAFVDIDLKFASQKKVSEEGFDHDRIVALTRNMFANHFFSPGQRFLLDVQNIPLALTVLSVQLTDLDGQTFGPVITDTNARGIMLPKTSIKLVKNAGSSIRLTGTANRAANTEIFASNFNFEALGIGGLDNEFSTIFRRAFVSRTMPRELFDKLGIQHVKGVLLYGPPGTGKTLMAREIGKMLNTKEPKIINGPEVLNKYVGQSEENIRNIFADAEKEYAEKGDDSQLHLIIFDELDAVCKQRGSGASGGTGVGDSVVNQLLTKLDGVNPLNNILLIGMTNRKDMIDDALLRPGRLEVQVEIGLPNEQGRVQILKIHTAHMQANDVLADDVDLEELARLTPNFSGAELAGLVKSAASFSFDKGVKSATTRGVATTSSSKPSEKIKMADFENALSEVTAAYGASMGDLTQAMFGGIIHYSANIRNIINEIAIAAASVRSADGVGLLSMLLYGPRASGKKALAAHAALESKIPFVRIVTADDILGFASDVSKKDYVHKVFTDAYKSPLSLLILGNIERLIEWNATGARFNNNMVNALKTLVNKSPPKNHRLLIIGTTSSYDVLQLLGMAEDFNLHRAVPALSSLDELSVALREGDLFQGDSVKQIIDRVRDSTGSNHLSIGIKQVLNSARTAKDTSSPEEWFAEELSRRQYQ</sequence>
<accession>A0ABP0CB89</accession>
<evidence type="ECO:0000256" key="4">
    <source>
        <dbReference type="ARBA" id="ARBA00022840"/>
    </source>
</evidence>
<proteinExistence type="inferred from homology"/>
<evidence type="ECO:0000256" key="5">
    <source>
        <dbReference type="ARBA" id="ARBA00022927"/>
    </source>
</evidence>
<keyword evidence="4 6" id="KW-0067">ATP-binding</keyword>
<feature type="domain" description="AAA+ ATPase" evidence="8">
    <location>
        <begin position="619"/>
        <end position="756"/>
    </location>
</feature>